<evidence type="ECO:0000256" key="2">
    <source>
        <dbReference type="SAM" id="MobiDB-lite"/>
    </source>
</evidence>
<accession>A0A3P7E5Y1</accession>
<dbReference type="OrthoDB" id="6247315at2759"/>
<evidence type="ECO:0008006" key="5">
    <source>
        <dbReference type="Google" id="ProtNLM"/>
    </source>
</evidence>
<keyword evidence="1" id="KW-0175">Coiled coil</keyword>
<protein>
    <recommendedName>
        <fullName evidence="5">PEHE domain-containing protein</fullName>
    </recommendedName>
</protein>
<gene>
    <name evidence="3" type="ORF">TTAC_LOCUS1347</name>
</gene>
<proteinExistence type="predicted"/>
<dbReference type="AlphaFoldDB" id="A0A3P7E5Y1"/>
<keyword evidence="4" id="KW-1185">Reference proteome</keyword>
<dbReference type="Proteomes" id="UP000274429">
    <property type="component" value="Unassembled WGS sequence"/>
</dbReference>
<feature type="coiled-coil region" evidence="1">
    <location>
        <begin position="261"/>
        <end position="296"/>
    </location>
</feature>
<name>A0A3P7E5Y1_HYDTA</name>
<dbReference type="EMBL" id="UYWX01000271">
    <property type="protein sequence ID" value="VDM17851.1"/>
    <property type="molecule type" value="Genomic_DNA"/>
</dbReference>
<feature type="compositionally biased region" description="Polar residues" evidence="2">
    <location>
        <begin position="117"/>
        <end position="128"/>
    </location>
</feature>
<evidence type="ECO:0000256" key="1">
    <source>
        <dbReference type="SAM" id="Coils"/>
    </source>
</evidence>
<dbReference type="Gene3D" id="6.10.250.3170">
    <property type="match status" value="1"/>
</dbReference>
<evidence type="ECO:0000313" key="3">
    <source>
        <dbReference type="EMBL" id="VDM17851.1"/>
    </source>
</evidence>
<sequence>MGGVSGVHSRLHGLTSELCQQLSLECTYTPYVRQKPASLQKRYCLLSVCPSHSDADMLAQKLVDLLPRSSMSRPIFRSFAFERNADNAVATPDPLLYLTGSNHRLPGLVKRPCSPSSVFLKSPTSPSHPKSGRSRSQDRCRQSALNQTLMNASASQENTPPSLKRPAIRIDAVNHISAPCGVSNHRRGAEFRSDRFLVHLVPSWRVNDIIRERYRGDAGVSRVLRSRNSQFTRANFLKRSRPPDGYEDTSDNAYMSRHARLEMEEIKRERLSDQRMAEEELRLRNELRERESWRKRQATRVDSFVDIDPERFMPMSLLEPISKVRYIHVRSHVPLIAFGVKVPRPEFG</sequence>
<feature type="region of interest" description="Disordered" evidence="2">
    <location>
        <begin position="117"/>
        <end position="139"/>
    </location>
</feature>
<organism evidence="3 4">
    <name type="scientific">Hydatigena taeniaeformis</name>
    <name type="common">Feline tapeworm</name>
    <name type="synonym">Taenia taeniaeformis</name>
    <dbReference type="NCBI Taxonomy" id="6205"/>
    <lineage>
        <taxon>Eukaryota</taxon>
        <taxon>Metazoa</taxon>
        <taxon>Spiralia</taxon>
        <taxon>Lophotrochozoa</taxon>
        <taxon>Platyhelminthes</taxon>
        <taxon>Cestoda</taxon>
        <taxon>Eucestoda</taxon>
        <taxon>Cyclophyllidea</taxon>
        <taxon>Taeniidae</taxon>
        <taxon>Hydatigera</taxon>
    </lineage>
</organism>
<evidence type="ECO:0000313" key="4">
    <source>
        <dbReference type="Proteomes" id="UP000274429"/>
    </source>
</evidence>
<reference evidence="3 4" key="1">
    <citation type="submission" date="2018-11" db="EMBL/GenBank/DDBJ databases">
        <authorList>
            <consortium name="Pathogen Informatics"/>
        </authorList>
    </citation>
    <scope>NUCLEOTIDE SEQUENCE [LARGE SCALE GENOMIC DNA]</scope>
</reference>